<reference evidence="1" key="1">
    <citation type="submission" date="2018-05" db="EMBL/GenBank/DDBJ databases">
        <authorList>
            <person name="Lanie J.A."/>
            <person name="Ng W.-L."/>
            <person name="Kazmierczak K.M."/>
            <person name="Andrzejewski T.M."/>
            <person name="Davidsen T.M."/>
            <person name="Wayne K.J."/>
            <person name="Tettelin H."/>
            <person name="Glass J.I."/>
            <person name="Rusch D."/>
            <person name="Podicherti R."/>
            <person name="Tsui H.-C.T."/>
            <person name="Winkler M.E."/>
        </authorList>
    </citation>
    <scope>NUCLEOTIDE SEQUENCE</scope>
</reference>
<proteinExistence type="predicted"/>
<dbReference type="EMBL" id="UINC01080620">
    <property type="protein sequence ID" value="SVC23722.1"/>
    <property type="molecule type" value="Genomic_DNA"/>
</dbReference>
<organism evidence="1">
    <name type="scientific">marine metagenome</name>
    <dbReference type="NCBI Taxonomy" id="408172"/>
    <lineage>
        <taxon>unclassified sequences</taxon>
        <taxon>metagenomes</taxon>
        <taxon>ecological metagenomes</taxon>
    </lineage>
</organism>
<accession>A0A382KK41</accession>
<gene>
    <name evidence="1" type="ORF">METZ01_LOCUS276576</name>
</gene>
<dbReference type="AlphaFoldDB" id="A0A382KK41"/>
<evidence type="ECO:0000313" key="1">
    <source>
        <dbReference type="EMBL" id="SVC23722.1"/>
    </source>
</evidence>
<name>A0A382KK41_9ZZZZ</name>
<sequence length="90" mass="10439">MKDLIKNDNASNAIIYHLDEIQGGKKEQYFDELKEFERGLSGVSLWQVISTSRGVNAYQHGSSYAYTSQKIFKDRDEILFDFAEKLIKTR</sequence>
<protein>
    <submittedName>
        <fullName evidence="1">Uncharacterized protein</fullName>
    </submittedName>
</protein>